<dbReference type="EC" id="1.2.1.38" evidence="2"/>
<comment type="catalytic activity">
    <reaction evidence="7">
        <text>N-acetyl-L-glutamate 5-semialdehyde + phosphate + NADP(+) = N-acetyl-L-glutamyl 5-phosphate + NADPH + H(+)</text>
        <dbReference type="Rhea" id="RHEA:21588"/>
        <dbReference type="ChEBI" id="CHEBI:15378"/>
        <dbReference type="ChEBI" id="CHEBI:29123"/>
        <dbReference type="ChEBI" id="CHEBI:43474"/>
        <dbReference type="ChEBI" id="CHEBI:57783"/>
        <dbReference type="ChEBI" id="CHEBI:57936"/>
        <dbReference type="ChEBI" id="CHEBI:58349"/>
        <dbReference type="EC" id="1.2.1.38"/>
    </reaction>
</comment>
<accession>A0A7C0U4M3</accession>
<dbReference type="FunFam" id="3.30.360.10:FF:000014">
    <property type="entry name" value="N-acetyl-gamma-glutamyl-phosphate reductase"/>
    <property type="match status" value="1"/>
</dbReference>
<dbReference type="GO" id="GO:0003942">
    <property type="term" value="F:N-acetyl-gamma-glutamyl-phosphate reductase activity"/>
    <property type="evidence" value="ECO:0007669"/>
    <property type="project" value="UniProtKB-EC"/>
</dbReference>
<dbReference type="InterPro" id="IPR058924">
    <property type="entry name" value="AGPR_dimerisation_dom"/>
</dbReference>
<keyword evidence="4" id="KW-0028">Amino-acid biosynthesis</keyword>
<gene>
    <name evidence="10" type="ORF">ENG63_11245</name>
</gene>
<comment type="caution">
    <text evidence="10">The sequence shown here is derived from an EMBL/GenBank/DDBJ whole genome shotgun (WGS) entry which is preliminary data.</text>
</comment>
<dbReference type="SUPFAM" id="SSF55347">
    <property type="entry name" value="Glyceraldehyde-3-phosphate dehydrogenase-like, C-terminal domain"/>
    <property type="match status" value="1"/>
</dbReference>
<evidence type="ECO:0000256" key="3">
    <source>
        <dbReference type="ARBA" id="ARBA00022571"/>
    </source>
</evidence>
<dbReference type="Gene3D" id="3.30.360.10">
    <property type="entry name" value="Dihydrodipicolinate Reductase, domain 2"/>
    <property type="match status" value="1"/>
</dbReference>
<evidence type="ECO:0000256" key="1">
    <source>
        <dbReference type="ARBA" id="ARBA00004862"/>
    </source>
</evidence>
<keyword evidence="3" id="KW-0055">Arginine biosynthesis</keyword>
<proteinExistence type="predicted"/>
<sequence length="233" mass="25978">WYGEHKAKEIIPKAVYGLPEIYENEIKKTDLVANPGCYPTTAILALAPFLKENLIDIDSIIIDAKSGVSGAGRSPKLTTHFCEANEDMKAYNVCIHRHTPEIEQELSFIAGREVKVTFVPHLIPASRGMFTTIYAHLVESITTEDAYKLIKNFYLERYFIKVLVPPNVPQTIYVRGTNECHLGVKVNERAKKIVIMAAIDNLGKGASGQAIQNMNIMLNLPEETGLKIPPLFP</sequence>
<dbReference type="PROSITE" id="PS01224">
    <property type="entry name" value="ARGC"/>
    <property type="match status" value="1"/>
</dbReference>
<keyword evidence="6 10" id="KW-0560">Oxidoreductase</keyword>
<keyword evidence="5" id="KW-0521">NADP</keyword>
<evidence type="ECO:0000259" key="9">
    <source>
        <dbReference type="Pfam" id="PF22698"/>
    </source>
</evidence>
<name>A0A7C0U4M3_DESA2</name>
<dbReference type="EMBL" id="DRBS01000418">
    <property type="protein sequence ID" value="HDD45413.1"/>
    <property type="molecule type" value="Genomic_DNA"/>
</dbReference>
<evidence type="ECO:0000256" key="8">
    <source>
        <dbReference type="PROSITE-ProRule" id="PRU10010"/>
    </source>
</evidence>
<comment type="pathway">
    <text evidence="1">Amino-acid biosynthesis; L-arginine biosynthesis; N(2)-acetyl-L-ornithine from L-glutamate: step 3/4.</text>
</comment>
<dbReference type="InterPro" id="IPR000706">
    <property type="entry name" value="AGPR_type-1"/>
</dbReference>
<dbReference type="GO" id="GO:0070401">
    <property type="term" value="F:NADP+ binding"/>
    <property type="evidence" value="ECO:0007669"/>
    <property type="project" value="InterPro"/>
</dbReference>
<dbReference type="PANTHER" id="PTHR32338">
    <property type="entry name" value="N-ACETYL-GAMMA-GLUTAMYL-PHOSPHATE REDUCTASE, CHLOROPLASTIC-RELATED-RELATED"/>
    <property type="match status" value="1"/>
</dbReference>
<dbReference type="PANTHER" id="PTHR32338:SF10">
    <property type="entry name" value="N-ACETYL-GAMMA-GLUTAMYL-PHOSPHATE REDUCTASE, CHLOROPLASTIC-RELATED"/>
    <property type="match status" value="1"/>
</dbReference>
<dbReference type="Proteomes" id="UP000886289">
    <property type="component" value="Unassembled WGS sequence"/>
</dbReference>
<dbReference type="AlphaFoldDB" id="A0A7C0U4M3"/>
<organism evidence="10">
    <name type="scientific">Desulfofervidus auxilii</name>
    <dbReference type="NCBI Taxonomy" id="1621989"/>
    <lineage>
        <taxon>Bacteria</taxon>
        <taxon>Pseudomonadati</taxon>
        <taxon>Thermodesulfobacteriota</taxon>
        <taxon>Candidatus Desulfofervidia</taxon>
        <taxon>Candidatus Desulfofervidales</taxon>
        <taxon>Candidatus Desulfofervidaceae</taxon>
        <taxon>Candidatus Desulfofervidus</taxon>
    </lineage>
</organism>
<reference evidence="10" key="1">
    <citation type="journal article" date="2020" name="mSystems">
        <title>Genome- and Community-Level Interaction Insights into Carbon Utilization and Element Cycling Functions of Hydrothermarchaeota in Hydrothermal Sediment.</title>
        <authorList>
            <person name="Zhou Z."/>
            <person name="Liu Y."/>
            <person name="Xu W."/>
            <person name="Pan J."/>
            <person name="Luo Z.H."/>
            <person name="Li M."/>
        </authorList>
    </citation>
    <scope>NUCLEOTIDE SEQUENCE [LARGE SCALE GENOMIC DNA]</scope>
    <source>
        <strain evidence="10">HyVt-233</strain>
    </source>
</reference>
<dbReference type="InterPro" id="IPR050085">
    <property type="entry name" value="AGPR"/>
</dbReference>
<dbReference type="GO" id="GO:0006526">
    <property type="term" value="P:L-arginine biosynthetic process"/>
    <property type="evidence" value="ECO:0007669"/>
    <property type="project" value="UniProtKB-KW"/>
</dbReference>
<feature type="domain" description="N-acetyl-gamma-glutamyl-phosphate reductase dimerisation" evidence="9">
    <location>
        <begin position="37"/>
        <end position="201"/>
    </location>
</feature>
<dbReference type="CDD" id="cd23934">
    <property type="entry name" value="AGPR_1_C"/>
    <property type="match status" value="1"/>
</dbReference>
<evidence type="ECO:0000313" key="10">
    <source>
        <dbReference type="EMBL" id="HDD45413.1"/>
    </source>
</evidence>
<feature type="active site" evidence="8">
    <location>
        <position position="37"/>
    </location>
</feature>
<evidence type="ECO:0000256" key="7">
    <source>
        <dbReference type="ARBA" id="ARBA00050557"/>
    </source>
</evidence>
<feature type="non-terminal residue" evidence="10">
    <location>
        <position position="1"/>
    </location>
</feature>
<protein>
    <recommendedName>
        <fullName evidence="2">N-acetyl-gamma-glutamyl-phosphate reductase</fullName>
        <ecNumber evidence="2">1.2.1.38</ecNumber>
    </recommendedName>
</protein>
<dbReference type="Pfam" id="PF22698">
    <property type="entry name" value="Semialdhyde_dhC_1"/>
    <property type="match status" value="1"/>
</dbReference>
<dbReference type="NCBIfam" id="TIGR01850">
    <property type="entry name" value="argC"/>
    <property type="match status" value="1"/>
</dbReference>
<dbReference type="Gene3D" id="3.40.50.720">
    <property type="entry name" value="NAD(P)-binding Rossmann-like Domain"/>
    <property type="match status" value="1"/>
</dbReference>
<evidence type="ECO:0000256" key="6">
    <source>
        <dbReference type="ARBA" id="ARBA00023002"/>
    </source>
</evidence>
<dbReference type="InterPro" id="IPR023013">
    <property type="entry name" value="AGPR_AS"/>
</dbReference>
<evidence type="ECO:0000256" key="5">
    <source>
        <dbReference type="ARBA" id="ARBA00022857"/>
    </source>
</evidence>
<evidence type="ECO:0000256" key="4">
    <source>
        <dbReference type="ARBA" id="ARBA00022605"/>
    </source>
</evidence>
<evidence type="ECO:0000256" key="2">
    <source>
        <dbReference type="ARBA" id="ARBA00013072"/>
    </source>
</evidence>